<keyword evidence="1" id="KW-0732">Signal</keyword>
<reference evidence="3" key="1">
    <citation type="submission" date="2022-12" db="EMBL/GenBank/DDBJ databases">
        <title>Draft genome assemblies for two species of Escallonia (Escalloniales).</title>
        <authorList>
            <person name="Chanderbali A."/>
            <person name="Dervinis C."/>
            <person name="Anghel I."/>
            <person name="Soltis D."/>
            <person name="Soltis P."/>
            <person name="Zapata F."/>
        </authorList>
    </citation>
    <scope>NUCLEOTIDE SEQUENCE</scope>
    <source>
        <strain evidence="3">UCBG64.0493</strain>
        <tissue evidence="3">Leaf</tissue>
    </source>
</reference>
<dbReference type="EMBL" id="JAVXUP010002009">
    <property type="protein sequence ID" value="KAK3006330.1"/>
    <property type="molecule type" value="Genomic_DNA"/>
</dbReference>
<evidence type="ECO:0000259" key="2">
    <source>
        <dbReference type="Pfam" id="PF07727"/>
    </source>
</evidence>
<gene>
    <name evidence="3" type="ORF">RJ639_015939</name>
</gene>
<feature type="non-terminal residue" evidence="3">
    <location>
        <position position="1"/>
    </location>
</feature>
<comment type="caution">
    <text evidence="3">The sequence shown here is derived from an EMBL/GenBank/DDBJ whole genome shotgun (WGS) entry which is preliminary data.</text>
</comment>
<dbReference type="Proteomes" id="UP001188597">
    <property type="component" value="Unassembled WGS sequence"/>
</dbReference>
<sequence length="224" mass="24708">MPGSLDLHCWLLTCAGTAIGRAGAVLDGRMGVRLEELVRAHGRLLEGCGGAELDGRGGAVLGGDVTFDESLMLSKKEELIDARKDHVGKTVLILPMRMKNLRNSSKALLEIDREERFDLLITALYDLEIEQLDVKTSFAYGELEKQIFMHQSEVFVIQDKEDHVSLLKKSLYGLKQSPRQVTLYTIVALSTTEAEYIAATEAMKEDILLKGLVGDLGLKQESST</sequence>
<evidence type="ECO:0000313" key="3">
    <source>
        <dbReference type="EMBL" id="KAK3006330.1"/>
    </source>
</evidence>
<organism evidence="3 4">
    <name type="scientific">Escallonia herrerae</name>
    <dbReference type="NCBI Taxonomy" id="1293975"/>
    <lineage>
        <taxon>Eukaryota</taxon>
        <taxon>Viridiplantae</taxon>
        <taxon>Streptophyta</taxon>
        <taxon>Embryophyta</taxon>
        <taxon>Tracheophyta</taxon>
        <taxon>Spermatophyta</taxon>
        <taxon>Magnoliopsida</taxon>
        <taxon>eudicotyledons</taxon>
        <taxon>Gunneridae</taxon>
        <taxon>Pentapetalae</taxon>
        <taxon>asterids</taxon>
        <taxon>campanulids</taxon>
        <taxon>Escalloniales</taxon>
        <taxon>Escalloniaceae</taxon>
        <taxon>Escallonia</taxon>
    </lineage>
</organism>
<dbReference type="Pfam" id="PF07727">
    <property type="entry name" value="RVT_2"/>
    <property type="match status" value="1"/>
</dbReference>
<dbReference type="InterPro" id="IPR013103">
    <property type="entry name" value="RVT_2"/>
</dbReference>
<accession>A0AA89AL28</accession>
<proteinExistence type="predicted"/>
<feature type="signal peptide" evidence="1">
    <location>
        <begin position="1"/>
        <end position="22"/>
    </location>
</feature>
<protein>
    <recommendedName>
        <fullName evidence="2">Reverse transcriptase Ty1/copia-type domain-containing protein</fullName>
    </recommendedName>
</protein>
<evidence type="ECO:0000313" key="4">
    <source>
        <dbReference type="Proteomes" id="UP001188597"/>
    </source>
</evidence>
<feature type="domain" description="Reverse transcriptase Ty1/copia-type" evidence="2">
    <location>
        <begin position="119"/>
        <end position="180"/>
    </location>
</feature>
<evidence type="ECO:0000256" key="1">
    <source>
        <dbReference type="SAM" id="SignalP"/>
    </source>
</evidence>
<keyword evidence="4" id="KW-1185">Reference proteome</keyword>
<dbReference type="AlphaFoldDB" id="A0AA89AL28"/>
<feature type="chain" id="PRO_5041679078" description="Reverse transcriptase Ty1/copia-type domain-containing protein" evidence="1">
    <location>
        <begin position="23"/>
        <end position="224"/>
    </location>
</feature>
<name>A0AA89AL28_9ASTE</name>